<dbReference type="GO" id="GO:0003735">
    <property type="term" value="F:structural constituent of ribosome"/>
    <property type="evidence" value="ECO:0007669"/>
    <property type="project" value="InterPro"/>
</dbReference>
<dbReference type="RefSeq" id="WP_074200576.1">
    <property type="nucleotide sequence ID" value="NZ_FSRE01000001.1"/>
</dbReference>
<dbReference type="InterPro" id="IPR002136">
    <property type="entry name" value="Ribosomal_uL4"/>
</dbReference>
<dbReference type="OrthoDB" id="9803201at2"/>
<dbReference type="GO" id="GO:0005840">
    <property type="term" value="C:ribosome"/>
    <property type="evidence" value="ECO:0007669"/>
    <property type="project" value="UniProtKB-KW"/>
</dbReference>
<evidence type="ECO:0000313" key="7">
    <source>
        <dbReference type="EMBL" id="SIN71547.1"/>
    </source>
</evidence>
<organism evidence="7 8">
    <name type="scientific">Sulfurivirga caldicuralii</name>
    <dbReference type="NCBI Taxonomy" id="364032"/>
    <lineage>
        <taxon>Bacteria</taxon>
        <taxon>Pseudomonadati</taxon>
        <taxon>Pseudomonadota</taxon>
        <taxon>Gammaproteobacteria</taxon>
        <taxon>Thiotrichales</taxon>
        <taxon>Piscirickettsiaceae</taxon>
        <taxon>Sulfurivirga</taxon>
    </lineage>
</organism>
<evidence type="ECO:0000256" key="3">
    <source>
        <dbReference type="ARBA" id="ARBA00023274"/>
    </source>
</evidence>
<dbReference type="Gene3D" id="3.40.1370.10">
    <property type="match status" value="1"/>
</dbReference>
<evidence type="ECO:0000313" key="8">
    <source>
        <dbReference type="Proteomes" id="UP000198461"/>
    </source>
</evidence>
<protein>
    <recommendedName>
        <fullName evidence="4 5">Large ribosomal subunit protein uL4</fullName>
    </recommendedName>
</protein>
<dbReference type="PANTHER" id="PTHR10746:SF6">
    <property type="entry name" value="LARGE RIBOSOMAL SUBUNIT PROTEIN UL4M"/>
    <property type="match status" value="1"/>
</dbReference>
<dbReference type="GO" id="GO:0006412">
    <property type="term" value="P:translation"/>
    <property type="evidence" value="ECO:0007669"/>
    <property type="project" value="UniProtKB-UniRule"/>
</dbReference>
<dbReference type="PANTHER" id="PTHR10746">
    <property type="entry name" value="50S RIBOSOMAL PROTEIN L4"/>
    <property type="match status" value="1"/>
</dbReference>
<feature type="region of interest" description="Disordered" evidence="6">
    <location>
        <begin position="48"/>
        <end position="74"/>
    </location>
</feature>
<dbReference type="GO" id="GO:1990904">
    <property type="term" value="C:ribonucleoprotein complex"/>
    <property type="evidence" value="ECO:0007669"/>
    <property type="project" value="UniProtKB-KW"/>
</dbReference>
<evidence type="ECO:0000256" key="1">
    <source>
        <dbReference type="ARBA" id="ARBA00010528"/>
    </source>
</evidence>
<comment type="function">
    <text evidence="5">One of the primary rRNA binding proteins, this protein initially binds near the 5'-end of the 23S rRNA. It is important during the early stages of 50S assembly. It makes multiple contacts with different domains of the 23S rRNA in the assembled 50S subunit and ribosome.</text>
</comment>
<accession>A0A1N6DLE9</accession>
<dbReference type="HAMAP" id="MF_01328_B">
    <property type="entry name" value="Ribosomal_uL4_B"/>
    <property type="match status" value="1"/>
</dbReference>
<name>A0A1N6DLE9_9GAMM</name>
<gene>
    <name evidence="5" type="primary">rplD</name>
    <name evidence="7" type="ORF">SAMN05443662_0246</name>
</gene>
<dbReference type="InterPro" id="IPR013005">
    <property type="entry name" value="Ribosomal_uL4-like"/>
</dbReference>
<dbReference type="AlphaFoldDB" id="A0A1N6DLE9"/>
<dbReference type="STRING" id="364032.SAMN05443662_0246"/>
<proteinExistence type="inferred from homology"/>
<evidence type="ECO:0000256" key="5">
    <source>
        <dbReference type="HAMAP-Rule" id="MF_01328"/>
    </source>
</evidence>
<comment type="subunit">
    <text evidence="5">Part of the 50S ribosomal subunit.</text>
</comment>
<keyword evidence="2 5" id="KW-0689">Ribosomal protein</keyword>
<evidence type="ECO:0000256" key="4">
    <source>
        <dbReference type="ARBA" id="ARBA00035244"/>
    </source>
</evidence>
<dbReference type="InterPro" id="IPR023574">
    <property type="entry name" value="Ribosomal_uL4_dom_sf"/>
</dbReference>
<dbReference type="Proteomes" id="UP000198461">
    <property type="component" value="Unassembled WGS sequence"/>
</dbReference>
<dbReference type="Pfam" id="PF00573">
    <property type="entry name" value="Ribosomal_L4"/>
    <property type="match status" value="1"/>
</dbReference>
<dbReference type="GO" id="GO:0019843">
    <property type="term" value="F:rRNA binding"/>
    <property type="evidence" value="ECO:0007669"/>
    <property type="project" value="UniProtKB-UniRule"/>
</dbReference>
<dbReference type="NCBIfam" id="TIGR03953">
    <property type="entry name" value="rplD_bact"/>
    <property type="match status" value="1"/>
</dbReference>
<comment type="similarity">
    <text evidence="1 5">Belongs to the universal ribosomal protein uL4 family.</text>
</comment>
<keyword evidence="5" id="KW-0694">RNA-binding</keyword>
<comment type="function">
    <text evidence="5">Forms part of the polypeptide exit tunnel.</text>
</comment>
<evidence type="ECO:0000256" key="2">
    <source>
        <dbReference type="ARBA" id="ARBA00022980"/>
    </source>
</evidence>
<keyword evidence="8" id="KW-1185">Reference proteome</keyword>
<keyword evidence="3 5" id="KW-0687">Ribonucleoprotein</keyword>
<keyword evidence="5" id="KW-0699">rRNA-binding</keyword>
<reference evidence="7 8" key="1">
    <citation type="submission" date="2016-11" db="EMBL/GenBank/DDBJ databases">
        <authorList>
            <person name="Jaros S."/>
            <person name="Januszkiewicz K."/>
            <person name="Wedrychowicz H."/>
        </authorList>
    </citation>
    <scope>NUCLEOTIDE SEQUENCE [LARGE SCALE GENOMIC DNA]</scope>
    <source>
        <strain evidence="7 8">DSM 17737</strain>
    </source>
</reference>
<sequence length="206" mass="22433">MDIKVINSSTGEAAATVAVDDKVLGADFNEPLVHQVVTAYMAKARAGTKAQKSRSEVSGGGAKPWRQKGTGRARAGTIRSPIWVGGGRAFPNKPRSYEQKVNKKMYRAAMRSILSELNRSGRLVIVDDFKVDAPKTKQFVAKLNQLGVKDGLIVTEGFDEYLYLASRNLYHADACDVNSVDPVSLIGYETIVMTQGALKQLEEKLA</sequence>
<dbReference type="SUPFAM" id="SSF52166">
    <property type="entry name" value="Ribosomal protein L4"/>
    <property type="match status" value="1"/>
</dbReference>
<evidence type="ECO:0000256" key="6">
    <source>
        <dbReference type="SAM" id="MobiDB-lite"/>
    </source>
</evidence>
<dbReference type="EMBL" id="FSRE01000001">
    <property type="protein sequence ID" value="SIN71547.1"/>
    <property type="molecule type" value="Genomic_DNA"/>
</dbReference>